<reference evidence="1" key="1">
    <citation type="submission" date="2014-11" db="EMBL/GenBank/DDBJ databases">
        <authorList>
            <person name="Amaro Gonzalez C."/>
        </authorList>
    </citation>
    <scope>NUCLEOTIDE SEQUENCE</scope>
</reference>
<sequence>MRRRPYFALQDFKRQIRVYCRVMFGSRLSIQWKIVCGLLREFQ</sequence>
<proteinExistence type="predicted"/>
<reference evidence="1" key="2">
    <citation type="journal article" date="2015" name="Fish Shellfish Immunol.">
        <title>Early steps in the European eel (Anguilla anguilla)-Vibrio vulnificus interaction in the gills: Role of the RtxA13 toxin.</title>
        <authorList>
            <person name="Callol A."/>
            <person name="Pajuelo D."/>
            <person name="Ebbesson L."/>
            <person name="Teles M."/>
            <person name="MacKenzie S."/>
            <person name="Amaro C."/>
        </authorList>
    </citation>
    <scope>NUCLEOTIDE SEQUENCE</scope>
</reference>
<dbReference type="EMBL" id="GBXM01101930">
    <property type="protein sequence ID" value="JAH06647.1"/>
    <property type="molecule type" value="Transcribed_RNA"/>
</dbReference>
<accession>A0A0E9PQS5</accession>
<organism evidence="1">
    <name type="scientific">Anguilla anguilla</name>
    <name type="common">European freshwater eel</name>
    <name type="synonym">Muraena anguilla</name>
    <dbReference type="NCBI Taxonomy" id="7936"/>
    <lineage>
        <taxon>Eukaryota</taxon>
        <taxon>Metazoa</taxon>
        <taxon>Chordata</taxon>
        <taxon>Craniata</taxon>
        <taxon>Vertebrata</taxon>
        <taxon>Euteleostomi</taxon>
        <taxon>Actinopterygii</taxon>
        <taxon>Neopterygii</taxon>
        <taxon>Teleostei</taxon>
        <taxon>Anguilliformes</taxon>
        <taxon>Anguillidae</taxon>
        <taxon>Anguilla</taxon>
    </lineage>
</organism>
<dbReference type="AlphaFoldDB" id="A0A0E9PQS5"/>
<protein>
    <submittedName>
        <fullName evidence="1">Uncharacterized protein</fullName>
    </submittedName>
</protein>
<name>A0A0E9PQS5_ANGAN</name>
<evidence type="ECO:0000313" key="1">
    <source>
        <dbReference type="EMBL" id="JAH06647.1"/>
    </source>
</evidence>